<evidence type="ECO:0000256" key="1">
    <source>
        <dbReference type="SAM" id="SignalP"/>
    </source>
</evidence>
<keyword evidence="1" id="KW-0732">Signal</keyword>
<organism evidence="2 3">
    <name type="scientific">Pluvianellus socialis</name>
    <name type="common">Magellanic plover</name>
    <dbReference type="NCBI Taxonomy" id="227228"/>
    <lineage>
        <taxon>Eukaryota</taxon>
        <taxon>Metazoa</taxon>
        <taxon>Chordata</taxon>
        <taxon>Craniata</taxon>
        <taxon>Vertebrata</taxon>
        <taxon>Euteleostomi</taxon>
        <taxon>Archelosauria</taxon>
        <taxon>Archosauria</taxon>
        <taxon>Dinosauria</taxon>
        <taxon>Saurischia</taxon>
        <taxon>Theropoda</taxon>
        <taxon>Coelurosauria</taxon>
        <taxon>Aves</taxon>
        <taxon>Neognathae</taxon>
        <taxon>Neoaves</taxon>
        <taxon>Charadriiformes</taxon>
        <taxon>Charadriidae</taxon>
        <taxon>Pluvianellus</taxon>
    </lineage>
</organism>
<dbReference type="Pfam" id="PF03762">
    <property type="entry name" value="VOMI"/>
    <property type="match status" value="1"/>
</dbReference>
<feature type="non-terminal residue" evidence="2">
    <location>
        <position position="1"/>
    </location>
</feature>
<dbReference type="InterPro" id="IPR005515">
    <property type="entry name" value="VOMI"/>
</dbReference>
<evidence type="ECO:0000313" key="2">
    <source>
        <dbReference type="EMBL" id="NXT50919.1"/>
    </source>
</evidence>
<dbReference type="Gene3D" id="2.100.10.20">
    <property type="entry name" value="Vitelline membrane outer layer protein I (VOMI)"/>
    <property type="match status" value="1"/>
</dbReference>
<dbReference type="InterPro" id="IPR036706">
    <property type="entry name" value="VOMI_sf"/>
</dbReference>
<name>A0A7L3D5P5_PLUSO</name>
<dbReference type="AlphaFoldDB" id="A0A7L3D5P5"/>
<feature type="chain" id="PRO_5029593186" evidence="1">
    <location>
        <begin position="16"/>
        <end position="52"/>
    </location>
</feature>
<feature type="non-terminal residue" evidence="2">
    <location>
        <position position="52"/>
    </location>
</feature>
<keyword evidence="3" id="KW-1185">Reference proteome</keyword>
<dbReference type="SUPFAM" id="SSF51092">
    <property type="entry name" value="Vitelline membrane outer protein-I (VMO-I)"/>
    <property type="match status" value="1"/>
</dbReference>
<reference evidence="2 3" key="1">
    <citation type="submission" date="2019-09" db="EMBL/GenBank/DDBJ databases">
        <title>Bird 10,000 Genomes (B10K) Project - Family phase.</title>
        <authorList>
            <person name="Zhang G."/>
        </authorList>
    </citation>
    <scope>NUCLEOTIDE SEQUENCE [LARGE SCALE GENOMIC DNA]</scope>
    <source>
        <strain evidence="2">B10K-DU-012-14</strain>
        <tissue evidence="2">Blood</tissue>
    </source>
</reference>
<dbReference type="EMBL" id="VZTS01012301">
    <property type="protein sequence ID" value="NXT50919.1"/>
    <property type="molecule type" value="Genomic_DNA"/>
</dbReference>
<comment type="caution">
    <text evidence="2">The sequence shown here is derived from an EMBL/GenBank/DDBJ whole genome shotgun (WGS) entry which is preliminary data.</text>
</comment>
<evidence type="ECO:0000313" key="3">
    <source>
        <dbReference type="Proteomes" id="UP000519225"/>
    </source>
</evidence>
<protein>
    <submittedName>
        <fullName evidence="2">VMO1 protein</fullName>
    </submittedName>
</protein>
<accession>A0A7L3D5P5</accession>
<gene>
    <name evidence="2" type="primary">Vmo1_1</name>
    <name evidence="2" type="ORF">PLUSOC_R14988</name>
</gene>
<sequence length="52" mass="5414">VALVALVALVAPARGWEGDTILLAVSNGGPWGEWGEPEFCPKGAYATGFQLK</sequence>
<proteinExistence type="predicted"/>
<feature type="signal peptide" evidence="1">
    <location>
        <begin position="1"/>
        <end position="15"/>
    </location>
</feature>
<dbReference type="Proteomes" id="UP000519225">
    <property type="component" value="Unassembled WGS sequence"/>
</dbReference>